<dbReference type="KEGG" id="rmb:K529_021175"/>
<dbReference type="RefSeq" id="WP_005613821.1">
    <property type="nucleotide sequence ID" value="NZ_CP015231.1"/>
</dbReference>
<name>A0A1B1A9P6_9RHOB</name>
<dbReference type="InterPro" id="IPR028992">
    <property type="entry name" value="Hedgehog/Intein_dom"/>
</dbReference>
<evidence type="ECO:0000313" key="2">
    <source>
        <dbReference type="EMBL" id="ANP43271.1"/>
    </source>
</evidence>
<accession>A0A1B1A9P6</accession>
<evidence type="ECO:0000259" key="1">
    <source>
        <dbReference type="Pfam" id="PF13403"/>
    </source>
</evidence>
<dbReference type="InterPro" id="IPR036844">
    <property type="entry name" value="Hint_dom_sf"/>
</dbReference>
<dbReference type="Pfam" id="PF13403">
    <property type="entry name" value="Hint_2"/>
    <property type="match status" value="1"/>
</dbReference>
<dbReference type="AlphaFoldDB" id="A0A1B1A9P6"/>
<reference evidence="2 3" key="1">
    <citation type="journal article" date="2016" name="ISME J.">
        <title>Global occurrence and heterogeneity of the Roseobacter-clade species Ruegeria mobilis.</title>
        <authorList>
            <person name="Sonnenschein E."/>
            <person name="Gram L."/>
        </authorList>
    </citation>
    <scope>NUCLEOTIDE SEQUENCE [LARGE SCALE GENOMIC DNA]</scope>
    <source>
        <strain evidence="2 3">F1926</strain>
        <plasmid evidence="2 3">unnamed1</plasmid>
    </source>
</reference>
<dbReference type="GeneID" id="28252404"/>
<dbReference type="OrthoDB" id="6305173at2"/>
<sequence>MADYVINADSFGSFYKNVGQNGSDDTVTVNIGSGFRGAITVDSQPADGEIDETTVIIPEGWELRLVSNSQDDSVEDPAFNDLSYEVYNAAGEAVGTLSIRSNATTGVPCFLKGTMIDTPQGAMPVEQLQIGDFVLTKDRGAQPIRWIGSRNIGAADLEKAPNLRPIRITAGALGFRLPATDLIVSPQHRVLLRSRVVQNMFGVGEVMVAAKKLLALKGIEIASDLSGAHYYHFLCDQHEVVVANGAETESLFPGPEALRSVGAEALAEIYMLFPELQQCPYTPVSARPFPEGRQAQQLAERHLKNNKSLVCAQCDLRS</sequence>
<dbReference type="SUPFAM" id="SSF51294">
    <property type="entry name" value="Hedgehog/intein (Hint) domain"/>
    <property type="match status" value="1"/>
</dbReference>
<gene>
    <name evidence="2" type="ORF">K529_021175</name>
</gene>
<proteinExistence type="predicted"/>
<keyword evidence="2" id="KW-0614">Plasmid</keyword>
<organism evidence="2 3">
    <name type="scientific">Tritonibacter mobilis F1926</name>
    <dbReference type="NCBI Taxonomy" id="1265309"/>
    <lineage>
        <taxon>Bacteria</taxon>
        <taxon>Pseudomonadati</taxon>
        <taxon>Pseudomonadota</taxon>
        <taxon>Alphaproteobacteria</taxon>
        <taxon>Rhodobacterales</taxon>
        <taxon>Paracoccaceae</taxon>
        <taxon>Tritonibacter</taxon>
    </lineage>
</organism>
<dbReference type="EMBL" id="CP015231">
    <property type="protein sequence ID" value="ANP43271.1"/>
    <property type="molecule type" value="Genomic_DNA"/>
</dbReference>
<geneLocation type="plasmid" evidence="2 3">
    <name>unnamed1</name>
</geneLocation>
<evidence type="ECO:0000313" key="3">
    <source>
        <dbReference type="Proteomes" id="UP000013243"/>
    </source>
</evidence>
<protein>
    <submittedName>
        <fullName evidence="2">Hemolysin-type calcium-binding region</fullName>
    </submittedName>
</protein>
<feature type="domain" description="Hedgehog/Intein (Hint)" evidence="1">
    <location>
        <begin position="108"/>
        <end position="254"/>
    </location>
</feature>
<dbReference type="Proteomes" id="UP000013243">
    <property type="component" value="Plasmid unnamed1"/>
</dbReference>
<dbReference type="Gene3D" id="2.170.16.10">
    <property type="entry name" value="Hedgehog/Intein (Hint) domain"/>
    <property type="match status" value="1"/>
</dbReference>